<keyword evidence="3 7" id="KW-0812">Transmembrane</keyword>
<feature type="transmembrane region" description="Helical" evidence="7">
    <location>
        <begin position="12"/>
        <end position="32"/>
    </location>
</feature>
<evidence type="ECO:0000313" key="9">
    <source>
        <dbReference type="EMBL" id="MBM7644121.1"/>
    </source>
</evidence>
<dbReference type="InterPro" id="IPR050524">
    <property type="entry name" value="APC_YAT"/>
</dbReference>
<keyword evidence="5 7" id="KW-1133">Transmembrane helix</keyword>
<evidence type="ECO:0000256" key="3">
    <source>
        <dbReference type="ARBA" id="ARBA00022692"/>
    </source>
</evidence>
<evidence type="ECO:0000256" key="7">
    <source>
        <dbReference type="SAM" id="Phobius"/>
    </source>
</evidence>
<feature type="domain" description="Amino acid permease/ SLC12A" evidence="8">
    <location>
        <begin position="2"/>
        <end position="67"/>
    </location>
</feature>
<dbReference type="Proteomes" id="UP000808914">
    <property type="component" value="Unassembled WGS sequence"/>
</dbReference>
<keyword evidence="4" id="KW-0029">Amino-acid transport</keyword>
<sequence length="90" mass="10054">MPYRAKGYPFGPIFSFILCLLIIAGQGYTSFIGSSVDWQGLLVSYISLPLFIMTWLIYKFVKKTKVVALKECDFTHAESLTSEEFGGTGN</sequence>
<keyword evidence="2" id="KW-0813">Transport</keyword>
<protein>
    <submittedName>
        <fullName evidence="9">Amino acid permease</fullName>
    </submittedName>
</protein>
<feature type="transmembrane region" description="Helical" evidence="7">
    <location>
        <begin position="38"/>
        <end position="58"/>
    </location>
</feature>
<evidence type="ECO:0000256" key="2">
    <source>
        <dbReference type="ARBA" id="ARBA00022448"/>
    </source>
</evidence>
<gene>
    <name evidence="9" type="ORF">JOD45_000312</name>
</gene>
<keyword evidence="10" id="KW-1185">Reference proteome</keyword>
<evidence type="ECO:0000256" key="1">
    <source>
        <dbReference type="ARBA" id="ARBA00004141"/>
    </source>
</evidence>
<evidence type="ECO:0000256" key="4">
    <source>
        <dbReference type="ARBA" id="ARBA00022970"/>
    </source>
</evidence>
<comment type="subcellular location">
    <subcellularLocation>
        <location evidence="1">Membrane</location>
        <topology evidence="1">Multi-pass membrane protein</topology>
    </subcellularLocation>
</comment>
<dbReference type="InterPro" id="IPR004841">
    <property type="entry name" value="AA-permease/SLC12A_dom"/>
</dbReference>
<name>A0ABS2PW68_9BACL</name>
<dbReference type="EMBL" id="JAFBER010000001">
    <property type="protein sequence ID" value="MBM7644121.1"/>
    <property type="molecule type" value="Genomic_DNA"/>
</dbReference>
<evidence type="ECO:0000313" key="10">
    <source>
        <dbReference type="Proteomes" id="UP000808914"/>
    </source>
</evidence>
<organism evidence="9 10">
    <name type="scientific">Scopulibacillus daqui</name>
    <dbReference type="NCBI Taxonomy" id="1469162"/>
    <lineage>
        <taxon>Bacteria</taxon>
        <taxon>Bacillati</taxon>
        <taxon>Bacillota</taxon>
        <taxon>Bacilli</taxon>
        <taxon>Bacillales</taxon>
        <taxon>Sporolactobacillaceae</taxon>
        <taxon>Scopulibacillus</taxon>
    </lineage>
</organism>
<reference evidence="9 10" key="1">
    <citation type="submission" date="2021-01" db="EMBL/GenBank/DDBJ databases">
        <title>Genomic Encyclopedia of Type Strains, Phase IV (KMG-IV): sequencing the most valuable type-strain genomes for metagenomic binning, comparative biology and taxonomic classification.</title>
        <authorList>
            <person name="Goeker M."/>
        </authorList>
    </citation>
    <scope>NUCLEOTIDE SEQUENCE [LARGE SCALE GENOMIC DNA]</scope>
    <source>
        <strain evidence="9 10">DSM 28236</strain>
    </source>
</reference>
<dbReference type="PANTHER" id="PTHR43341:SF1">
    <property type="entry name" value="GENERAL AMINO-ACID PERMEASE GAP1"/>
    <property type="match status" value="1"/>
</dbReference>
<evidence type="ECO:0000256" key="6">
    <source>
        <dbReference type="ARBA" id="ARBA00023136"/>
    </source>
</evidence>
<dbReference type="Pfam" id="PF00324">
    <property type="entry name" value="AA_permease"/>
    <property type="match status" value="1"/>
</dbReference>
<comment type="caution">
    <text evidence="9">The sequence shown here is derived from an EMBL/GenBank/DDBJ whole genome shotgun (WGS) entry which is preliminary data.</text>
</comment>
<accession>A0ABS2PW68</accession>
<proteinExistence type="predicted"/>
<evidence type="ECO:0000259" key="8">
    <source>
        <dbReference type="Pfam" id="PF00324"/>
    </source>
</evidence>
<keyword evidence="6 7" id="KW-0472">Membrane</keyword>
<dbReference type="PANTHER" id="PTHR43341">
    <property type="entry name" value="AMINO ACID PERMEASE"/>
    <property type="match status" value="1"/>
</dbReference>
<evidence type="ECO:0000256" key="5">
    <source>
        <dbReference type="ARBA" id="ARBA00022989"/>
    </source>
</evidence>